<evidence type="ECO:0000313" key="1">
    <source>
        <dbReference type="EMBL" id="KAF2543245.1"/>
    </source>
</evidence>
<reference evidence="1" key="1">
    <citation type="submission" date="2019-12" db="EMBL/GenBank/DDBJ databases">
        <title>Genome sequencing and annotation of Brassica cretica.</title>
        <authorList>
            <person name="Studholme D.J."/>
            <person name="Sarris P.F."/>
        </authorList>
    </citation>
    <scope>NUCLEOTIDE SEQUENCE</scope>
    <source>
        <strain evidence="1">PFS-001/15</strain>
        <tissue evidence="1">Leaf</tissue>
    </source>
</reference>
<dbReference type="InterPro" id="IPR043140">
    <property type="entry name" value="Ribosomal_uS14_sf"/>
</dbReference>
<dbReference type="PANTHER" id="PTHR28498">
    <property type="entry name" value="ZINC FINGER SWIM DOMAIN-CONTAINING PROTEIN 7"/>
    <property type="match status" value="1"/>
</dbReference>
<protein>
    <recommendedName>
        <fullName evidence="3">SWIM-type domain-containing protein</fullName>
    </recommendedName>
</protein>
<name>A0A8S9GB32_BRACR</name>
<comment type="caution">
    <text evidence="1">The sequence shown here is derived from an EMBL/GenBank/DDBJ whole genome shotgun (WGS) entry which is preliminary data.</text>
</comment>
<dbReference type="Gene3D" id="4.10.830.10">
    <property type="entry name" value="30s Ribosomal Protein S14, Chain N"/>
    <property type="match status" value="1"/>
</dbReference>
<accession>A0A8S9GB32</accession>
<dbReference type="GO" id="GO:0097196">
    <property type="term" value="C:Shu complex"/>
    <property type="evidence" value="ECO:0007669"/>
    <property type="project" value="TreeGrafter"/>
</dbReference>
<sequence>MGFAAIWNSHPKKYGPGSRTCYVREVVGESQKREEYLCFPGDYCGCYSFFYDVVSRGEQQCCKHQLAARMASSLGAYSEIEVSDEQLAVMLSKI</sequence>
<organism evidence="1 2">
    <name type="scientific">Brassica cretica</name>
    <name type="common">Mustard</name>
    <dbReference type="NCBI Taxonomy" id="69181"/>
    <lineage>
        <taxon>Eukaryota</taxon>
        <taxon>Viridiplantae</taxon>
        <taxon>Streptophyta</taxon>
        <taxon>Embryophyta</taxon>
        <taxon>Tracheophyta</taxon>
        <taxon>Spermatophyta</taxon>
        <taxon>Magnoliopsida</taxon>
        <taxon>eudicotyledons</taxon>
        <taxon>Gunneridae</taxon>
        <taxon>Pentapetalae</taxon>
        <taxon>rosids</taxon>
        <taxon>malvids</taxon>
        <taxon>Brassicales</taxon>
        <taxon>Brassicaceae</taxon>
        <taxon>Brassiceae</taxon>
        <taxon>Brassica</taxon>
    </lineage>
</organism>
<evidence type="ECO:0008006" key="3">
    <source>
        <dbReference type="Google" id="ProtNLM"/>
    </source>
</evidence>
<proteinExistence type="predicted"/>
<dbReference type="AlphaFoldDB" id="A0A8S9GB32"/>
<dbReference type="EMBL" id="QGKW02002005">
    <property type="protein sequence ID" value="KAF2543245.1"/>
    <property type="molecule type" value="Genomic_DNA"/>
</dbReference>
<dbReference type="Proteomes" id="UP000712281">
    <property type="component" value="Unassembled WGS sequence"/>
</dbReference>
<dbReference type="GO" id="GO:0000724">
    <property type="term" value="P:double-strand break repair via homologous recombination"/>
    <property type="evidence" value="ECO:0007669"/>
    <property type="project" value="TreeGrafter"/>
</dbReference>
<dbReference type="PANTHER" id="PTHR28498:SF1">
    <property type="entry name" value="ZINC FINGER SWIM DOMAIN-CONTAINING PROTEIN 7"/>
    <property type="match status" value="1"/>
</dbReference>
<gene>
    <name evidence="1" type="ORF">F2Q68_00028920</name>
</gene>
<evidence type="ECO:0000313" key="2">
    <source>
        <dbReference type="Proteomes" id="UP000712281"/>
    </source>
</evidence>